<feature type="compositionally biased region" description="Low complexity" evidence="1">
    <location>
        <begin position="126"/>
        <end position="135"/>
    </location>
</feature>
<feature type="compositionally biased region" description="Polar residues" evidence="1">
    <location>
        <begin position="139"/>
        <end position="154"/>
    </location>
</feature>
<reference evidence="2 3" key="1">
    <citation type="submission" date="2023-05" db="EMBL/GenBank/DDBJ databases">
        <title>B98-5 Cell Line De Novo Hybrid Assembly: An Optical Mapping Approach.</title>
        <authorList>
            <person name="Kananen K."/>
            <person name="Auerbach J.A."/>
            <person name="Kautto E."/>
            <person name="Blachly J.S."/>
        </authorList>
    </citation>
    <scope>NUCLEOTIDE SEQUENCE [LARGE SCALE GENOMIC DNA]</scope>
    <source>
        <strain evidence="2">B95-8</strain>
        <tissue evidence="2">Cell line</tissue>
    </source>
</reference>
<evidence type="ECO:0000256" key="1">
    <source>
        <dbReference type="SAM" id="MobiDB-lite"/>
    </source>
</evidence>
<protein>
    <submittedName>
        <fullName evidence="2">Uncharacterized protein</fullName>
    </submittedName>
</protein>
<evidence type="ECO:0000313" key="3">
    <source>
        <dbReference type="Proteomes" id="UP001266305"/>
    </source>
</evidence>
<accession>A0ABQ9V9Q6</accession>
<evidence type="ECO:0000313" key="2">
    <source>
        <dbReference type="EMBL" id="KAK2106112.1"/>
    </source>
</evidence>
<keyword evidence="3" id="KW-1185">Reference proteome</keyword>
<dbReference type="EMBL" id="JASSZA010000007">
    <property type="protein sequence ID" value="KAK2106112.1"/>
    <property type="molecule type" value="Genomic_DNA"/>
</dbReference>
<name>A0ABQ9V9Q6_SAGOE</name>
<sequence>MEALRESVLHLALQMSTYKRATLDEEDLVDSLSEGDAYPNGLQVGALRSLPVSGVPGLGMRAAAAASPHHPRPRPHLPRLFPSPSRRPGGAAPPRSWGSTRRSLLEPQAHPTSLPSPALRSPDPPGHLLGHSPGGKVESTPQDPTSPSSLSTEGTAGEWEGVGNGADTLGDPVIWLLRNQCRKELGTRVPEDFCQVDQGRYLGESWGHLVNWHQITALPKATQLILSTVPRREAGQMQQGCRERDSAEASGPWNQIGALTHGPALPTTHRKELANLPWRGLLILAQYL</sequence>
<feature type="compositionally biased region" description="Low complexity" evidence="1">
    <location>
        <begin position="78"/>
        <end position="96"/>
    </location>
</feature>
<comment type="caution">
    <text evidence="2">The sequence shown here is derived from an EMBL/GenBank/DDBJ whole genome shotgun (WGS) entry which is preliminary data.</text>
</comment>
<proteinExistence type="predicted"/>
<feature type="region of interest" description="Disordered" evidence="1">
    <location>
        <begin position="62"/>
        <end position="165"/>
    </location>
</feature>
<organism evidence="2 3">
    <name type="scientific">Saguinus oedipus</name>
    <name type="common">Cotton-top tamarin</name>
    <name type="synonym">Oedipomidas oedipus</name>
    <dbReference type="NCBI Taxonomy" id="9490"/>
    <lineage>
        <taxon>Eukaryota</taxon>
        <taxon>Metazoa</taxon>
        <taxon>Chordata</taxon>
        <taxon>Craniata</taxon>
        <taxon>Vertebrata</taxon>
        <taxon>Euteleostomi</taxon>
        <taxon>Mammalia</taxon>
        <taxon>Eutheria</taxon>
        <taxon>Euarchontoglires</taxon>
        <taxon>Primates</taxon>
        <taxon>Haplorrhini</taxon>
        <taxon>Platyrrhini</taxon>
        <taxon>Cebidae</taxon>
        <taxon>Callitrichinae</taxon>
        <taxon>Saguinus</taxon>
    </lineage>
</organism>
<dbReference type="Proteomes" id="UP001266305">
    <property type="component" value="Unassembled WGS sequence"/>
</dbReference>
<gene>
    <name evidence="2" type="ORF">P7K49_015626</name>
</gene>